<dbReference type="AlphaFoldDB" id="A0A2S8FYF5"/>
<keyword evidence="1" id="KW-0472">Membrane</keyword>
<feature type="transmembrane region" description="Helical" evidence="1">
    <location>
        <begin position="31"/>
        <end position="53"/>
    </location>
</feature>
<gene>
    <name evidence="2" type="ORF">C5Y83_04495</name>
</gene>
<keyword evidence="1" id="KW-0812">Transmembrane</keyword>
<dbReference type="EMBL" id="PUHY01000005">
    <property type="protein sequence ID" value="PQO37212.1"/>
    <property type="molecule type" value="Genomic_DNA"/>
</dbReference>
<feature type="transmembrane region" description="Helical" evidence="1">
    <location>
        <begin position="90"/>
        <end position="115"/>
    </location>
</feature>
<feature type="transmembrane region" description="Helical" evidence="1">
    <location>
        <begin position="65"/>
        <end position="84"/>
    </location>
</feature>
<protein>
    <submittedName>
        <fullName evidence="2">Uncharacterized protein</fullName>
    </submittedName>
</protein>
<feature type="transmembrane region" description="Helical" evidence="1">
    <location>
        <begin position="232"/>
        <end position="253"/>
    </location>
</feature>
<evidence type="ECO:0000313" key="3">
    <source>
        <dbReference type="Proteomes" id="UP000238322"/>
    </source>
</evidence>
<feature type="transmembrane region" description="Helical" evidence="1">
    <location>
        <begin position="136"/>
        <end position="158"/>
    </location>
</feature>
<evidence type="ECO:0000313" key="2">
    <source>
        <dbReference type="EMBL" id="PQO37212.1"/>
    </source>
</evidence>
<name>A0A2S8FYF5_9BACT</name>
<proteinExistence type="predicted"/>
<feature type="transmembrane region" description="Helical" evidence="1">
    <location>
        <begin position="200"/>
        <end position="220"/>
    </location>
</feature>
<sequence>MLARERVYVWVSLLVVIHWISVVSVEPRGIVPLGYFLGTLSGCATLAATWTAFGPGRMIWRIPLSMVWIVFLLVAVGFNISIHSGPRNGVFVVGVLMLVQWLLTQVPLWSLYVGFGFQLRYRDDLPTQTEASSIRFGIRDLFITMAIVGVLLGIGRVIVANIDITAGGEVYAFVLLGIAGVVMMFPLVVAVLMQRWTIPAIGLSLVFIAAATFAEIPVFAPLGPGPNIEHFIGINTASAIIILIIAGVVRLNGYSLQRLANRLEV</sequence>
<evidence type="ECO:0000256" key="1">
    <source>
        <dbReference type="SAM" id="Phobius"/>
    </source>
</evidence>
<dbReference type="Proteomes" id="UP000238322">
    <property type="component" value="Unassembled WGS sequence"/>
</dbReference>
<feature type="transmembrane region" description="Helical" evidence="1">
    <location>
        <begin position="7"/>
        <end position="25"/>
    </location>
</feature>
<comment type="caution">
    <text evidence="2">The sequence shown here is derived from an EMBL/GenBank/DDBJ whole genome shotgun (WGS) entry which is preliminary data.</text>
</comment>
<organism evidence="2 3">
    <name type="scientific">Blastopirellula marina</name>
    <dbReference type="NCBI Taxonomy" id="124"/>
    <lineage>
        <taxon>Bacteria</taxon>
        <taxon>Pseudomonadati</taxon>
        <taxon>Planctomycetota</taxon>
        <taxon>Planctomycetia</taxon>
        <taxon>Pirellulales</taxon>
        <taxon>Pirellulaceae</taxon>
        <taxon>Blastopirellula</taxon>
    </lineage>
</organism>
<feature type="transmembrane region" description="Helical" evidence="1">
    <location>
        <begin position="170"/>
        <end position="193"/>
    </location>
</feature>
<reference evidence="2 3" key="1">
    <citation type="submission" date="2018-02" db="EMBL/GenBank/DDBJ databases">
        <title>Comparative genomes isolates from brazilian mangrove.</title>
        <authorList>
            <person name="Araujo J.E."/>
            <person name="Taketani R.G."/>
            <person name="Silva M.C.P."/>
            <person name="Loureco M.V."/>
            <person name="Andreote F.D."/>
        </authorList>
    </citation>
    <scope>NUCLEOTIDE SEQUENCE [LARGE SCALE GENOMIC DNA]</scope>
    <source>
        <strain evidence="2 3">Hex-1 MGV</strain>
    </source>
</reference>
<keyword evidence="1" id="KW-1133">Transmembrane helix</keyword>
<accession>A0A2S8FYF5</accession>